<keyword evidence="2" id="KW-0805">Transcription regulation</keyword>
<dbReference type="PRINTS" id="PR00039">
    <property type="entry name" value="HTHLYSR"/>
</dbReference>
<dbReference type="AlphaFoldDB" id="A0A2W5QTE5"/>
<dbReference type="GO" id="GO:0000976">
    <property type="term" value="F:transcription cis-regulatory region binding"/>
    <property type="evidence" value="ECO:0007669"/>
    <property type="project" value="TreeGrafter"/>
</dbReference>
<gene>
    <name evidence="6" type="ORF">DI549_18085</name>
</gene>
<accession>A0A2W5QTE5</accession>
<comment type="caution">
    <text evidence="6">The sequence shown here is derived from an EMBL/GenBank/DDBJ whole genome shotgun (WGS) entry which is preliminary data.</text>
</comment>
<protein>
    <recommendedName>
        <fullName evidence="5">HTH lysR-type domain-containing protein</fullName>
    </recommendedName>
</protein>
<evidence type="ECO:0000313" key="7">
    <source>
        <dbReference type="Proteomes" id="UP000248887"/>
    </source>
</evidence>
<dbReference type="InterPro" id="IPR036390">
    <property type="entry name" value="WH_DNA-bd_sf"/>
</dbReference>
<evidence type="ECO:0000256" key="4">
    <source>
        <dbReference type="ARBA" id="ARBA00023163"/>
    </source>
</evidence>
<organism evidence="6 7">
    <name type="scientific">Ancylobacter novellus</name>
    <name type="common">Thiobacillus novellus</name>
    <dbReference type="NCBI Taxonomy" id="921"/>
    <lineage>
        <taxon>Bacteria</taxon>
        <taxon>Pseudomonadati</taxon>
        <taxon>Pseudomonadota</taxon>
        <taxon>Alphaproteobacteria</taxon>
        <taxon>Hyphomicrobiales</taxon>
        <taxon>Xanthobacteraceae</taxon>
        <taxon>Ancylobacter</taxon>
    </lineage>
</organism>
<proteinExistence type="inferred from homology"/>
<dbReference type="SUPFAM" id="SSF46785">
    <property type="entry name" value="Winged helix' DNA-binding domain"/>
    <property type="match status" value="1"/>
</dbReference>
<feature type="domain" description="HTH lysR-type" evidence="5">
    <location>
        <begin position="1"/>
        <end position="60"/>
    </location>
</feature>
<evidence type="ECO:0000256" key="3">
    <source>
        <dbReference type="ARBA" id="ARBA00023125"/>
    </source>
</evidence>
<evidence type="ECO:0000313" key="6">
    <source>
        <dbReference type="EMBL" id="PZQ80114.1"/>
    </source>
</evidence>
<keyword evidence="4" id="KW-0804">Transcription</keyword>
<keyword evidence="3" id="KW-0238">DNA-binding</keyword>
<dbReference type="Pfam" id="PF03466">
    <property type="entry name" value="LysR_substrate"/>
    <property type="match status" value="1"/>
</dbReference>
<name>A0A2W5QTE5_ANCNO</name>
<dbReference type="InterPro" id="IPR000847">
    <property type="entry name" value="LysR_HTH_N"/>
</dbReference>
<dbReference type="PANTHER" id="PTHR30126:SF2">
    <property type="entry name" value="HTH-TYPE TRANSCRIPTIONAL REGULATOR YJIE"/>
    <property type="match status" value="1"/>
</dbReference>
<evidence type="ECO:0000256" key="1">
    <source>
        <dbReference type="ARBA" id="ARBA00009437"/>
    </source>
</evidence>
<evidence type="ECO:0000259" key="5">
    <source>
        <dbReference type="PROSITE" id="PS50931"/>
    </source>
</evidence>
<dbReference type="InterPro" id="IPR036388">
    <property type="entry name" value="WH-like_DNA-bd_sf"/>
</dbReference>
<dbReference type="Gene3D" id="1.10.10.10">
    <property type="entry name" value="Winged helix-like DNA-binding domain superfamily/Winged helix DNA-binding domain"/>
    <property type="match status" value="1"/>
</dbReference>
<dbReference type="PANTHER" id="PTHR30126">
    <property type="entry name" value="HTH-TYPE TRANSCRIPTIONAL REGULATOR"/>
    <property type="match status" value="1"/>
</dbReference>
<dbReference type="Pfam" id="PF00126">
    <property type="entry name" value="HTH_1"/>
    <property type="match status" value="1"/>
</dbReference>
<dbReference type="Gene3D" id="3.40.190.10">
    <property type="entry name" value="Periplasmic binding protein-like II"/>
    <property type="match status" value="2"/>
</dbReference>
<evidence type="ECO:0000256" key="2">
    <source>
        <dbReference type="ARBA" id="ARBA00023015"/>
    </source>
</evidence>
<dbReference type="Proteomes" id="UP000248887">
    <property type="component" value="Unassembled WGS sequence"/>
</dbReference>
<dbReference type="EMBL" id="QFQD01000071">
    <property type="protein sequence ID" value="PZQ80114.1"/>
    <property type="molecule type" value="Genomic_DNA"/>
</dbReference>
<sequence>MRLEWLEDILAVAETGSFSEAAERRRLTQSAFSRRVQHIEDHVGVALFDRSRKPVQLRPTTAEQRDQIARLARTLRQLTDDLRRGDRTAGNRLVLASQHALTASWAPRFIDTIQSNNADIFLKLRSANLDECFAFLLSRQADIAVVYRRIGEEHPIAANYIETAIIGHDRLIPVFARAHGARLNRQFAHGEVPFIAYPSEVFLGQVMDRVVLPAIQGASHMVPKVETELTLAALELAANGIGVAWVPATLARSGIDSGVLADLSASLPYCDLDVTAVRLANQATPVEATVWEQLSRMDAPRPAGASGDDIEAT</sequence>
<dbReference type="InterPro" id="IPR005119">
    <property type="entry name" value="LysR_subst-bd"/>
</dbReference>
<dbReference type="PROSITE" id="PS50931">
    <property type="entry name" value="HTH_LYSR"/>
    <property type="match status" value="1"/>
</dbReference>
<dbReference type="SUPFAM" id="SSF53850">
    <property type="entry name" value="Periplasmic binding protein-like II"/>
    <property type="match status" value="1"/>
</dbReference>
<dbReference type="GO" id="GO:0003700">
    <property type="term" value="F:DNA-binding transcription factor activity"/>
    <property type="evidence" value="ECO:0007669"/>
    <property type="project" value="InterPro"/>
</dbReference>
<comment type="similarity">
    <text evidence="1">Belongs to the LysR transcriptional regulatory family.</text>
</comment>
<reference evidence="6 7" key="1">
    <citation type="submission" date="2017-08" db="EMBL/GenBank/DDBJ databases">
        <title>Infants hospitalized years apart are colonized by the same room-sourced microbial strains.</title>
        <authorList>
            <person name="Brooks B."/>
            <person name="Olm M.R."/>
            <person name="Firek B.A."/>
            <person name="Baker R."/>
            <person name="Thomas B.C."/>
            <person name="Morowitz M.J."/>
            <person name="Banfield J.F."/>
        </authorList>
    </citation>
    <scope>NUCLEOTIDE SEQUENCE [LARGE SCALE GENOMIC DNA]</scope>
    <source>
        <strain evidence="6">S2_005_001_R2_27</strain>
    </source>
</reference>